<proteinExistence type="predicted"/>
<dbReference type="EMBL" id="JAYMYQ010000007">
    <property type="protein sequence ID" value="KAK7321153.1"/>
    <property type="molecule type" value="Genomic_DNA"/>
</dbReference>
<dbReference type="AlphaFoldDB" id="A0AAN9Q7Q8"/>
<comment type="caution">
    <text evidence="1">The sequence shown here is derived from an EMBL/GenBank/DDBJ whole genome shotgun (WGS) entry which is preliminary data.</text>
</comment>
<protein>
    <submittedName>
        <fullName evidence="1">Uncharacterized protein</fullName>
    </submittedName>
</protein>
<reference evidence="1 2" key="1">
    <citation type="submission" date="2024-01" db="EMBL/GenBank/DDBJ databases">
        <title>The genomes of 5 underutilized Papilionoideae crops provide insights into root nodulation and disease resistanc.</title>
        <authorList>
            <person name="Jiang F."/>
        </authorList>
    </citation>
    <scope>NUCLEOTIDE SEQUENCE [LARGE SCALE GENOMIC DNA]</scope>
    <source>
        <strain evidence="1">LVBAO_FW01</strain>
        <tissue evidence="1">Leaves</tissue>
    </source>
</reference>
<sequence length="105" mass="11940">MDTMEGMFSGIWSTGSWSFRVDTVPMQIAILYGAYRNLFLYLYHGDAEVVDEVFASLIEDPKLLENVVGNNTGDLYEFNCVTDSEIFSELELFILTKLDLKVLLP</sequence>
<name>A0AAN9Q7Q8_CANGL</name>
<keyword evidence="2" id="KW-1185">Reference proteome</keyword>
<evidence type="ECO:0000313" key="2">
    <source>
        <dbReference type="Proteomes" id="UP001367508"/>
    </source>
</evidence>
<gene>
    <name evidence="1" type="ORF">VNO77_31472</name>
</gene>
<evidence type="ECO:0000313" key="1">
    <source>
        <dbReference type="EMBL" id="KAK7321153.1"/>
    </source>
</evidence>
<organism evidence="1 2">
    <name type="scientific">Canavalia gladiata</name>
    <name type="common">Sword bean</name>
    <name type="synonym">Dolichos gladiatus</name>
    <dbReference type="NCBI Taxonomy" id="3824"/>
    <lineage>
        <taxon>Eukaryota</taxon>
        <taxon>Viridiplantae</taxon>
        <taxon>Streptophyta</taxon>
        <taxon>Embryophyta</taxon>
        <taxon>Tracheophyta</taxon>
        <taxon>Spermatophyta</taxon>
        <taxon>Magnoliopsida</taxon>
        <taxon>eudicotyledons</taxon>
        <taxon>Gunneridae</taxon>
        <taxon>Pentapetalae</taxon>
        <taxon>rosids</taxon>
        <taxon>fabids</taxon>
        <taxon>Fabales</taxon>
        <taxon>Fabaceae</taxon>
        <taxon>Papilionoideae</taxon>
        <taxon>50 kb inversion clade</taxon>
        <taxon>NPAAA clade</taxon>
        <taxon>indigoferoid/millettioid clade</taxon>
        <taxon>Phaseoleae</taxon>
        <taxon>Canavalia</taxon>
    </lineage>
</organism>
<dbReference type="Proteomes" id="UP001367508">
    <property type="component" value="Unassembled WGS sequence"/>
</dbReference>
<accession>A0AAN9Q7Q8</accession>